<protein>
    <recommendedName>
        <fullName evidence="1">Schlafen AlbA-2 domain-containing protein</fullName>
    </recommendedName>
</protein>
<keyword evidence="3" id="KW-1185">Reference proteome</keyword>
<dbReference type="EMBL" id="JAFBDR010000018">
    <property type="protein sequence ID" value="MBM7572566.1"/>
    <property type="molecule type" value="Genomic_DNA"/>
</dbReference>
<feature type="domain" description="Schlafen AlbA-2" evidence="1">
    <location>
        <begin position="28"/>
        <end position="160"/>
    </location>
</feature>
<dbReference type="InterPro" id="IPR038461">
    <property type="entry name" value="Schlafen_AlbA_2_dom_sf"/>
</dbReference>
<evidence type="ECO:0000313" key="2">
    <source>
        <dbReference type="EMBL" id="MBM7572566.1"/>
    </source>
</evidence>
<name>A0ABS2N390_9BACI</name>
<evidence type="ECO:0000313" key="3">
    <source>
        <dbReference type="Proteomes" id="UP001296943"/>
    </source>
</evidence>
<gene>
    <name evidence="2" type="ORF">JOC48_003094</name>
</gene>
<proteinExistence type="predicted"/>
<evidence type="ECO:0000259" key="1">
    <source>
        <dbReference type="Pfam" id="PF04326"/>
    </source>
</evidence>
<dbReference type="RefSeq" id="WP_204501057.1">
    <property type="nucleotide sequence ID" value="NZ_JAFBDR010000018.1"/>
</dbReference>
<reference evidence="2 3" key="1">
    <citation type="submission" date="2021-01" db="EMBL/GenBank/DDBJ databases">
        <title>Genomic Encyclopedia of Type Strains, Phase IV (KMG-IV): sequencing the most valuable type-strain genomes for metagenomic binning, comparative biology and taxonomic classification.</title>
        <authorList>
            <person name="Goeker M."/>
        </authorList>
    </citation>
    <scope>NUCLEOTIDE SEQUENCE [LARGE SCALE GENOMIC DNA]</scope>
    <source>
        <strain evidence="2 3">DSM 23711</strain>
    </source>
</reference>
<dbReference type="InterPro" id="IPR007421">
    <property type="entry name" value="Schlafen_AlbA_2_dom"/>
</dbReference>
<dbReference type="Pfam" id="PF04326">
    <property type="entry name" value="SLFN_AlbA_2"/>
    <property type="match status" value="1"/>
</dbReference>
<comment type="caution">
    <text evidence="2">The sequence shown here is derived from an EMBL/GenBank/DDBJ whole genome shotgun (WGS) entry which is preliminary data.</text>
</comment>
<organism evidence="2 3">
    <name type="scientific">Aquibacillus albus</name>
    <dbReference type="NCBI Taxonomy" id="1168171"/>
    <lineage>
        <taxon>Bacteria</taxon>
        <taxon>Bacillati</taxon>
        <taxon>Bacillota</taxon>
        <taxon>Bacilli</taxon>
        <taxon>Bacillales</taxon>
        <taxon>Bacillaceae</taxon>
        <taxon>Aquibacillus</taxon>
    </lineage>
</organism>
<accession>A0ABS2N390</accession>
<dbReference type="Gene3D" id="3.30.950.30">
    <property type="entry name" value="Schlafen, AAA domain"/>
    <property type="match status" value="1"/>
</dbReference>
<dbReference type="Proteomes" id="UP001296943">
    <property type="component" value="Unassembled WGS sequence"/>
</dbReference>
<sequence length="265" mass="30363">MHKEDFARFVDEPTREGLRALLKGNSGEQNNLDFKFDWPEGSKLAKHILALANYGGGCIVIGVEEIEDTLTPNGLKEIIDKTKIVKKIDKFLPGILLANDVVELYDFSYEESEYNKIKGKKFQILVVSNLPKRVPFVSPNDGQSIKKNRIYTRRGMGTVEASYEEIQSILNRRIETGYSSTKEMELETHLTQLKTLYGEISRFHTFYPKSPLAEIGTKISQGLLGDAVKQKNNFYPEEDYEAFISKIIRKKKKRIELDINTFDLE</sequence>